<dbReference type="PANTHER" id="PTHR31912">
    <property type="entry name" value="IP13529P"/>
    <property type="match status" value="1"/>
</dbReference>
<evidence type="ECO:0000313" key="1">
    <source>
        <dbReference type="EMBL" id="JAG77313.1"/>
    </source>
</evidence>
<dbReference type="EMBL" id="GBYB01007546">
    <property type="protein sequence ID" value="JAG77313.1"/>
    <property type="molecule type" value="Transcribed_RNA"/>
</dbReference>
<dbReference type="AlphaFoldDB" id="A0A0C9RKV5"/>
<accession>A0A0C9RKV5</accession>
<gene>
    <name evidence="1" type="primary">cya</name>
    <name evidence="1" type="ORF">g.10285</name>
</gene>
<proteinExistence type="predicted"/>
<dbReference type="PANTHER" id="PTHR31912:SF34">
    <property type="entry name" value="NOTOCHORD-RELATED PROTEIN"/>
    <property type="match status" value="1"/>
</dbReference>
<organism evidence="1">
    <name type="scientific">Fopius arisanus</name>
    <dbReference type="NCBI Taxonomy" id="64838"/>
    <lineage>
        <taxon>Eukaryota</taxon>
        <taxon>Metazoa</taxon>
        <taxon>Ecdysozoa</taxon>
        <taxon>Arthropoda</taxon>
        <taxon>Hexapoda</taxon>
        <taxon>Insecta</taxon>
        <taxon>Pterygota</taxon>
        <taxon>Neoptera</taxon>
        <taxon>Endopterygota</taxon>
        <taxon>Hymenoptera</taxon>
        <taxon>Apocrita</taxon>
        <taxon>Ichneumonoidea</taxon>
        <taxon>Braconidae</taxon>
        <taxon>Opiinae</taxon>
        <taxon>Fopius</taxon>
    </lineage>
</organism>
<protein>
    <submittedName>
        <fullName evidence="1">Cya protein</fullName>
    </submittedName>
</protein>
<reference evidence="1" key="1">
    <citation type="submission" date="2015-01" db="EMBL/GenBank/DDBJ databases">
        <title>Transcriptome Assembly of Fopius arisanus.</title>
        <authorList>
            <person name="Geib S."/>
        </authorList>
    </citation>
    <scope>NUCLEOTIDE SEQUENCE</scope>
</reference>
<name>A0A0C9RKV5_9HYME</name>
<sequence>MKLVLKKFLELPGVYPSIVKSLDQNEFSSVISSMVQGSVWQSIRIRFKDKRVIPLNLVSDAYEANNPLGSHRGLKKMNGVYYSISCLPPEFANRLENFFLAQIHREKDYTEFGNKIIFSRLIKEMVELANDGIVIDIDGREETVYFAVARILGDNLGLNALLGFERSFNATYFCRTCEATKTMTKTQATERKVLLRNKNKYQKDVSNCTRGIKEECVFNPVIDHICELPTVDPTHDINEGIARYGIREILYNLILVEKFFTVKQVNERLLSVNKQLAAGTNVPPPFSRQQVKKKMIKVSASEMTFLILHLGVLVGKYVPADHKMWQLYKMLRKIYCLVMAPSFTQKTPNSLKSLITRHHKLYLELIGKLKPKHHFLLHYSLAMKKLGLLRYVATIRYAAKHKEFKHTANMVTTRINLGYTLAQKHQLQLAYRFYLNKPLENSITFGKQHIHRLTLLDNVESFKDALPEGINDQIRYLSWIKFDGTIYKVGMAVCIQPHNSLPSFGEIKHIFESDDKIYFVIRKLETVKKIEHLQSYHVRPTENWQVMTKDFPSHITHDIFVLPCELYHVLFRAFKC</sequence>